<keyword evidence="7 10" id="KW-0175">Coiled coil</keyword>
<reference evidence="12" key="1">
    <citation type="journal article" date="2023" name="Insect Mol. Biol.">
        <title>Genome sequencing provides insights into the evolution of gene families encoding plant cell wall-degrading enzymes in longhorned beetles.</title>
        <authorList>
            <person name="Shin N.R."/>
            <person name="Okamura Y."/>
            <person name="Kirsch R."/>
            <person name="Pauchet Y."/>
        </authorList>
    </citation>
    <scope>NUCLEOTIDE SEQUENCE</scope>
    <source>
        <strain evidence="12">MMC_N1</strain>
    </source>
</reference>
<protein>
    <recommendedName>
        <fullName evidence="11">HAUS augmin-like complex subunit 3 N-terminal domain-containing protein</fullName>
    </recommendedName>
</protein>
<evidence type="ECO:0000256" key="7">
    <source>
        <dbReference type="ARBA" id="ARBA00023054"/>
    </source>
</evidence>
<dbReference type="Proteomes" id="UP001162164">
    <property type="component" value="Unassembled WGS sequence"/>
</dbReference>
<keyword evidence="13" id="KW-1185">Reference proteome</keyword>
<evidence type="ECO:0000256" key="1">
    <source>
        <dbReference type="ARBA" id="ARBA00004186"/>
    </source>
</evidence>
<keyword evidence="3" id="KW-0963">Cytoplasm</keyword>
<evidence type="ECO:0000256" key="8">
    <source>
        <dbReference type="ARBA" id="ARBA00023212"/>
    </source>
</evidence>
<comment type="subcellular location">
    <subcellularLocation>
        <location evidence="1">Cytoplasm</location>
        <location evidence="1">Cytoskeleton</location>
        <location evidence="1">Spindle</location>
    </subcellularLocation>
</comment>
<dbReference type="InterPro" id="IPR032733">
    <property type="entry name" value="HAUS3_N"/>
</dbReference>
<accession>A0ABQ9IQW8</accession>
<name>A0ABQ9IQW8_9CUCU</name>
<evidence type="ECO:0000256" key="4">
    <source>
        <dbReference type="ARBA" id="ARBA00022618"/>
    </source>
</evidence>
<comment type="similarity">
    <text evidence="2">Belongs to the HAUS3 family.</text>
</comment>
<evidence type="ECO:0000256" key="3">
    <source>
        <dbReference type="ARBA" id="ARBA00022490"/>
    </source>
</evidence>
<evidence type="ECO:0000259" key="11">
    <source>
        <dbReference type="Pfam" id="PF14932"/>
    </source>
</evidence>
<evidence type="ECO:0000313" key="12">
    <source>
        <dbReference type="EMBL" id="KAJ8955662.1"/>
    </source>
</evidence>
<organism evidence="12 13">
    <name type="scientific">Molorchus minor</name>
    <dbReference type="NCBI Taxonomy" id="1323400"/>
    <lineage>
        <taxon>Eukaryota</taxon>
        <taxon>Metazoa</taxon>
        <taxon>Ecdysozoa</taxon>
        <taxon>Arthropoda</taxon>
        <taxon>Hexapoda</taxon>
        <taxon>Insecta</taxon>
        <taxon>Pterygota</taxon>
        <taxon>Neoptera</taxon>
        <taxon>Endopterygota</taxon>
        <taxon>Coleoptera</taxon>
        <taxon>Polyphaga</taxon>
        <taxon>Cucujiformia</taxon>
        <taxon>Chrysomeloidea</taxon>
        <taxon>Cerambycidae</taxon>
        <taxon>Lamiinae</taxon>
        <taxon>Monochamini</taxon>
        <taxon>Molorchus</taxon>
    </lineage>
</organism>
<dbReference type="Pfam" id="PF14932">
    <property type="entry name" value="HAUS-augmin3"/>
    <property type="match status" value="1"/>
</dbReference>
<evidence type="ECO:0000256" key="10">
    <source>
        <dbReference type="SAM" id="Coils"/>
    </source>
</evidence>
<dbReference type="EMBL" id="JAPWTJ010003511">
    <property type="protein sequence ID" value="KAJ8955662.1"/>
    <property type="molecule type" value="Genomic_DNA"/>
</dbReference>
<evidence type="ECO:0000256" key="5">
    <source>
        <dbReference type="ARBA" id="ARBA00022701"/>
    </source>
</evidence>
<keyword evidence="6" id="KW-0498">Mitosis</keyword>
<keyword evidence="9" id="KW-0131">Cell cycle</keyword>
<sequence>MSDYSGEDLLNIFNDLAIRLLNLNPNVVKAWFDTDDKNMKSLLTWMCTSLSKKNYISPLEYAEFSELEAPLVDEKYERELKSINSEYPGLFDIDSNIFEIEFIEDEIDLILEEERNIDELIRMNEIIQNNLSKELTSQTSMEIETCLNFKTQQELCNSLSEELDNINKKLHTQLTKYGSNLFGFEFSPIPTFINNMDIKKPSFYHPTAQVWGADTYLDSINSNDSIYNNLITMRGQDFLNSHQELSVLDKIEVDKFRGNIDILKSNQHGICYNKTKSSLNKIETIMIQCLCQYILLKMLYSQEKKDIDNSDKFLLKLFTCIIKFRELYFAN</sequence>
<feature type="non-terminal residue" evidence="12">
    <location>
        <position position="331"/>
    </location>
</feature>
<proteinExistence type="inferred from homology"/>
<evidence type="ECO:0000256" key="6">
    <source>
        <dbReference type="ARBA" id="ARBA00022776"/>
    </source>
</evidence>
<evidence type="ECO:0000256" key="9">
    <source>
        <dbReference type="ARBA" id="ARBA00023306"/>
    </source>
</evidence>
<comment type="caution">
    <text evidence="12">The sequence shown here is derived from an EMBL/GenBank/DDBJ whole genome shotgun (WGS) entry which is preliminary data.</text>
</comment>
<gene>
    <name evidence="12" type="ORF">NQ317_011251</name>
</gene>
<feature type="coiled-coil region" evidence="10">
    <location>
        <begin position="103"/>
        <end position="169"/>
    </location>
</feature>
<keyword evidence="8" id="KW-0206">Cytoskeleton</keyword>
<keyword evidence="5" id="KW-0493">Microtubule</keyword>
<evidence type="ECO:0000256" key="2">
    <source>
        <dbReference type="ARBA" id="ARBA00009645"/>
    </source>
</evidence>
<feature type="domain" description="HAUS augmin-like complex subunit 3 N-terminal" evidence="11">
    <location>
        <begin position="35"/>
        <end position="176"/>
    </location>
</feature>
<evidence type="ECO:0000313" key="13">
    <source>
        <dbReference type="Proteomes" id="UP001162164"/>
    </source>
</evidence>
<keyword evidence="4" id="KW-0132">Cell division</keyword>